<dbReference type="EMBL" id="OZ004260">
    <property type="protein sequence ID" value="CAK7921873.1"/>
    <property type="molecule type" value="Genomic_DNA"/>
</dbReference>
<sequence>MKIEELPVDVWCRIIEIGHLDPQDVINLNCTSQSIRSVLSSSNGVIWNTLCYKTWEHMYDDYEMAYYPLNQYSGFERCREYMKRRMEFSYHLSLYDPEHKYNIAIFLDRFRNPVYIPIILEYIDECRMQWGVLDAGMDDFESTPDINLDLAKISLAQNILLALNFNQVVSFLLEFSTRKSDNSGTPPPLDQYEMFWFKISLYDRSCNQLLHRRRTMLNEIATNLHQKIYVKELLYGTGNCKLDQSTNTIHLIDTKAYVRLIKKIIAASMAGGRFQLHIENESSQTSPYTTEYLRDYYLEDYNVLRIYAGEVMGHPQLIYSILIKVITKFLSPFKILIDGQQDDISKSIYMTKTFLQIKDKYLFIPDKAQRTQTVELHTRRELETYLNNNSSNNHTSAGSEYLQSFFNPLSLELMAGVYVQSNMSGHETSFTSIFGRHELGTSGDNMTLMNIWFKHSHQGMLTDDHKFFSDVYKLVKSEREQIQGYRQFMEVSEFEVHFNHLNNFIHFNGLYRSLYHLGPTGTLPGGVLGRYFKVKNDQAPFTSTFDLHNEVNSRIAWGRIFQNSRVKRVEIEPVPTLPARGSFVYNTRFLVYGVVVGHVAPRVSGGDAYVKVYTNARTLEIHSERSIVKIDGRNDLIREFIECCGMDVLGLLFVKGYNGNEFEMMGYGV</sequence>
<reference evidence="1 2" key="1">
    <citation type="submission" date="2024-01" db="EMBL/GenBank/DDBJ databases">
        <authorList>
            <consortium name="Genoscope - CEA"/>
            <person name="William W."/>
        </authorList>
    </citation>
    <scope>NUCLEOTIDE SEQUENCE [LARGE SCALE GENOMIC DNA]</scope>
    <source>
        <strain evidence="1 2">29B2s-10</strain>
    </source>
</reference>
<evidence type="ECO:0000313" key="1">
    <source>
        <dbReference type="EMBL" id="CAK7921873.1"/>
    </source>
</evidence>
<dbReference type="InterPro" id="IPR036047">
    <property type="entry name" value="F-box-like_dom_sf"/>
</dbReference>
<protein>
    <recommendedName>
        <fullName evidence="3">F-box domain-containing protein</fullName>
    </recommendedName>
</protein>
<dbReference type="SUPFAM" id="SSF81383">
    <property type="entry name" value="F-box domain"/>
    <property type="match status" value="1"/>
</dbReference>
<dbReference type="Proteomes" id="UP001497600">
    <property type="component" value="Chromosome H"/>
</dbReference>
<evidence type="ECO:0000313" key="2">
    <source>
        <dbReference type="Proteomes" id="UP001497600"/>
    </source>
</evidence>
<name>A0ABP0ELC7_9ASCO</name>
<gene>
    <name evidence="1" type="ORF">CAAN4_H19614</name>
</gene>
<evidence type="ECO:0008006" key="3">
    <source>
        <dbReference type="Google" id="ProtNLM"/>
    </source>
</evidence>
<organism evidence="1 2">
    <name type="scientific">[Candida] anglica</name>
    <dbReference type="NCBI Taxonomy" id="148631"/>
    <lineage>
        <taxon>Eukaryota</taxon>
        <taxon>Fungi</taxon>
        <taxon>Dikarya</taxon>
        <taxon>Ascomycota</taxon>
        <taxon>Saccharomycotina</taxon>
        <taxon>Pichiomycetes</taxon>
        <taxon>Debaryomycetaceae</taxon>
        <taxon>Kurtzmaniella</taxon>
    </lineage>
</organism>
<accession>A0ABP0ELC7</accession>
<proteinExistence type="predicted"/>
<keyword evidence="2" id="KW-1185">Reference proteome</keyword>